<keyword evidence="2" id="KW-0732">Signal</keyword>
<protein>
    <recommendedName>
        <fullName evidence="3">PRC-barrel domain-containing protein</fullName>
    </recommendedName>
</protein>
<dbReference type="Proteomes" id="UP000285295">
    <property type="component" value="Unassembled WGS sequence"/>
</dbReference>
<dbReference type="Pfam" id="PF05239">
    <property type="entry name" value="PRC"/>
    <property type="match status" value="1"/>
</dbReference>
<dbReference type="Proteomes" id="UP000285710">
    <property type="component" value="Unassembled WGS sequence"/>
</dbReference>
<dbReference type="EMBL" id="SAUW01000003">
    <property type="protein sequence ID" value="RWR14302.1"/>
    <property type="molecule type" value="Genomic_DNA"/>
</dbReference>
<evidence type="ECO:0000259" key="3">
    <source>
        <dbReference type="Pfam" id="PF05239"/>
    </source>
</evidence>
<dbReference type="InterPro" id="IPR027275">
    <property type="entry name" value="PRC-brl_dom"/>
</dbReference>
<dbReference type="SUPFAM" id="SSF50346">
    <property type="entry name" value="PRC-barrel domain"/>
    <property type="match status" value="1"/>
</dbReference>
<dbReference type="Proteomes" id="UP000284451">
    <property type="component" value="Unassembled WGS sequence"/>
</dbReference>
<dbReference type="EMBL" id="SAUZ01000025">
    <property type="protein sequence ID" value="RWR17706.1"/>
    <property type="molecule type" value="Genomic_DNA"/>
</dbReference>
<evidence type="ECO:0000313" key="10">
    <source>
        <dbReference type="Proteomes" id="UP000285295"/>
    </source>
</evidence>
<proteinExistence type="predicted"/>
<evidence type="ECO:0000313" key="11">
    <source>
        <dbReference type="Proteomes" id="UP000285710"/>
    </source>
</evidence>
<accession>A0A443JAX9</accession>
<organism evidence="5 9">
    <name type="scientific">Paenirhodobacter populi</name>
    <dbReference type="NCBI Taxonomy" id="2306993"/>
    <lineage>
        <taxon>Bacteria</taxon>
        <taxon>Pseudomonadati</taxon>
        <taxon>Pseudomonadota</taxon>
        <taxon>Alphaproteobacteria</taxon>
        <taxon>Rhodobacterales</taxon>
        <taxon>Rhodobacter group</taxon>
        <taxon>Paenirhodobacter</taxon>
    </lineage>
</organism>
<dbReference type="OrthoDB" id="7876889at2"/>
<dbReference type="Proteomes" id="UP000284476">
    <property type="component" value="Unassembled WGS sequence"/>
</dbReference>
<accession>A0A443J1I8</accession>
<accession>A0A443KGT3</accession>
<dbReference type="Gene3D" id="2.30.30.240">
    <property type="entry name" value="PRC-barrel domain"/>
    <property type="match status" value="1"/>
</dbReference>
<keyword evidence="11" id="KW-1185">Reference proteome</keyword>
<sequence>MRRKHMRNNRMITAVFASTMLVGGPGMVLAQTEAPSDAMQQAQQDMGNEPADMAPQGTPDAAPSVAPGATTNPSPLEGYTETAIGTVTVDQLKGVDLYDPEDQKVATISDLEVGTDGSVTRIIMDVGGFLGIGAKPVALTPEQVTLYKNADDQIRGYVSLSKDALQALPDYQAADG</sequence>
<dbReference type="EMBL" id="SAUY01000004">
    <property type="protein sequence ID" value="RWR33699.1"/>
    <property type="molecule type" value="Genomic_DNA"/>
</dbReference>
<gene>
    <name evidence="7" type="ORF">D2T29_05365</name>
    <name evidence="5" type="ORF">D2T30_18340</name>
    <name evidence="6" type="ORF">D2T31_03010</name>
    <name evidence="4" type="ORF">D2T33_03560</name>
</gene>
<reference evidence="8 9" key="1">
    <citation type="submission" date="2019-01" db="EMBL/GenBank/DDBJ databases">
        <title>Sinorhodobacter populi sp. nov. isolated from the symptomatic bark tissue of Populus euramericana canker.</title>
        <authorList>
            <person name="Xu G."/>
        </authorList>
    </citation>
    <scope>NUCLEOTIDE SEQUENCE [LARGE SCALE GENOMIC DNA]</scope>
    <source>
        <strain evidence="7 8">07D10-4-3</strain>
        <strain evidence="4 11">2D-5</strain>
        <strain evidence="6 10">D19-10-3-21</strain>
        <strain evidence="5 9">SK2B-1</strain>
    </source>
</reference>
<evidence type="ECO:0000313" key="8">
    <source>
        <dbReference type="Proteomes" id="UP000284451"/>
    </source>
</evidence>
<accession>A0A443KM76</accession>
<comment type="caution">
    <text evidence="5">The sequence shown here is derived from an EMBL/GenBank/DDBJ whole genome shotgun (WGS) entry which is preliminary data.</text>
</comment>
<feature type="domain" description="PRC-barrel" evidence="3">
    <location>
        <begin position="88"/>
        <end position="152"/>
    </location>
</feature>
<evidence type="ECO:0000256" key="2">
    <source>
        <dbReference type="SAM" id="SignalP"/>
    </source>
</evidence>
<feature type="region of interest" description="Disordered" evidence="1">
    <location>
        <begin position="33"/>
        <end position="67"/>
    </location>
</feature>
<evidence type="ECO:0000313" key="4">
    <source>
        <dbReference type="EMBL" id="RWR14302.1"/>
    </source>
</evidence>
<name>A0A443JAX9_9RHOB</name>
<dbReference type="AlphaFoldDB" id="A0A443JAX9"/>
<dbReference type="EMBL" id="SAUX01000002">
    <property type="protein sequence ID" value="RWR31946.1"/>
    <property type="molecule type" value="Genomic_DNA"/>
</dbReference>
<reference evidence="8 9" key="2">
    <citation type="submission" date="2019-01" db="EMBL/GenBank/DDBJ databases">
        <authorList>
            <person name="Li Y."/>
        </authorList>
    </citation>
    <scope>NUCLEOTIDE SEQUENCE [LARGE SCALE GENOMIC DNA]</scope>
    <source>
        <strain evidence="7 8">07D10-4-3</strain>
        <strain evidence="4 11">2D-5</strain>
        <strain evidence="6 10">D19-10-3-21</strain>
        <strain evidence="5 9">SK2B-1</strain>
    </source>
</reference>
<evidence type="ECO:0000256" key="1">
    <source>
        <dbReference type="SAM" id="MobiDB-lite"/>
    </source>
</evidence>
<feature type="chain" id="PRO_5033431024" description="PRC-barrel domain-containing protein" evidence="2">
    <location>
        <begin position="31"/>
        <end position="176"/>
    </location>
</feature>
<evidence type="ECO:0000313" key="9">
    <source>
        <dbReference type="Proteomes" id="UP000284476"/>
    </source>
</evidence>
<dbReference type="InterPro" id="IPR011033">
    <property type="entry name" value="PRC_barrel-like_sf"/>
</dbReference>
<feature type="signal peptide" evidence="2">
    <location>
        <begin position="1"/>
        <end position="30"/>
    </location>
</feature>
<evidence type="ECO:0000313" key="7">
    <source>
        <dbReference type="EMBL" id="RWR33699.1"/>
    </source>
</evidence>
<evidence type="ECO:0000313" key="5">
    <source>
        <dbReference type="EMBL" id="RWR17706.1"/>
    </source>
</evidence>
<evidence type="ECO:0000313" key="6">
    <source>
        <dbReference type="EMBL" id="RWR31946.1"/>
    </source>
</evidence>